<name>A0ACD5VST9_AVESA</name>
<evidence type="ECO:0000313" key="2">
    <source>
        <dbReference type="Proteomes" id="UP001732700"/>
    </source>
</evidence>
<organism evidence="1 2">
    <name type="scientific">Avena sativa</name>
    <name type="common">Oat</name>
    <dbReference type="NCBI Taxonomy" id="4498"/>
    <lineage>
        <taxon>Eukaryota</taxon>
        <taxon>Viridiplantae</taxon>
        <taxon>Streptophyta</taxon>
        <taxon>Embryophyta</taxon>
        <taxon>Tracheophyta</taxon>
        <taxon>Spermatophyta</taxon>
        <taxon>Magnoliopsida</taxon>
        <taxon>Liliopsida</taxon>
        <taxon>Poales</taxon>
        <taxon>Poaceae</taxon>
        <taxon>BOP clade</taxon>
        <taxon>Pooideae</taxon>
        <taxon>Poodae</taxon>
        <taxon>Poeae</taxon>
        <taxon>Poeae Chloroplast Group 1 (Aveneae type)</taxon>
        <taxon>Aveninae</taxon>
        <taxon>Avena</taxon>
    </lineage>
</organism>
<reference evidence="1" key="2">
    <citation type="submission" date="2025-09" db="UniProtKB">
        <authorList>
            <consortium name="EnsemblPlants"/>
        </authorList>
    </citation>
    <scope>IDENTIFICATION</scope>
</reference>
<proteinExistence type="predicted"/>
<accession>A0ACD5VST9</accession>
<evidence type="ECO:0000313" key="1">
    <source>
        <dbReference type="EnsemblPlants" id="AVESA.00010b.r2.3CG0491710.1.CDS"/>
    </source>
</evidence>
<dbReference type="EnsemblPlants" id="AVESA.00010b.r2.3CG0491710.1">
    <property type="protein sequence ID" value="AVESA.00010b.r2.3CG0491710.1.CDS"/>
    <property type="gene ID" value="AVESA.00010b.r2.3CG0491710"/>
</dbReference>
<keyword evidence="2" id="KW-1185">Reference proteome</keyword>
<reference evidence="1" key="1">
    <citation type="submission" date="2021-05" db="EMBL/GenBank/DDBJ databases">
        <authorList>
            <person name="Scholz U."/>
            <person name="Mascher M."/>
            <person name="Fiebig A."/>
        </authorList>
    </citation>
    <scope>NUCLEOTIDE SEQUENCE [LARGE SCALE GENOMIC DNA]</scope>
</reference>
<sequence length="508" mass="57233">MSRLLMTADVPEQEWVKCATHLLKGDAALWWENYLKANHSGFQPTWEQFTRAFKEQYLSEIVMERMKEVFLNLKQGNDNVNTYIRNFMNLSRYGGDEISDDKKKQKRFRQGLNASIKYAITHARPRSFLELQHTTLHEEASRQVFEESKKHNCDAASSSAMTAPSKRRMWVPNTAPSLPAPPRIPSYAARPPNSFTVAPRGYNHNYPRAPGGVPGYTAPRPPGACYTCGNTGHQHWSCPMNNKALPPPPPRPAASSSMVRAPPPRALNINTKPGSTVARANCVNVAQAEHAPRVVLGHIVYSPSLIPTIQLFSLVALNDDAMEAIQSVPVVFEFPDVFPEELPGMPPDREVEFVIELEPGTAPISKRPYKMGPAELAELKHQLDEQEKLGFIQHSTSSWGSPTIFVKKRDKTDRLCVDYRALNAKTIKNKYPLPRINDLFDQLAGAVVFSKLDLRSGYHQIKIRKEDVPKTVFTTRYGLYEYTVMSFGLTNAPATFSRLMNSVFMEYL</sequence>
<dbReference type="Proteomes" id="UP001732700">
    <property type="component" value="Chromosome 3C"/>
</dbReference>
<protein>
    <submittedName>
        <fullName evidence="1">Uncharacterized protein</fullName>
    </submittedName>
</protein>